<keyword evidence="4" id="KW-1185">Reference proteome</keyword>
<sequence length="89" mass="9305">MVFRFWHVALLAIAPASLVPAALSAQPISSTRDKVSFPAKASAERPSRDSDGSAVAKCHPDATKALMCKAAARLKKAQAAQDAASRDSL</sequence>
<dbReference type="EMBL" id="JACHKA010000001">
    <property type="protein sequence ID" value="MBB5985120.1"/>
    <property type="molecule type" value="Genomic_DNA"/>
</dbReference>
<feature type="signal peptide" evidence="2">
    <location>
        <begin position="1"/>
        <end position="21"/>
    </location>
</feature>
<feature type="region of interest" description="Disordered" evidence="1">
    <location>
        <begin position="27"/>
        <end position="56"/>
    </location>
</feature>
<comment type="caution">
    <text evidence="3">The sequence shown here is derived from an EMBL/GenBank/DDBJ whole genome shotgun (WGS) entry which is preliminary data.</text>
</comment>
<gene>
    <name evidence="3" type="ORF">HNP60_001094</name>
</gene>
<evidence type="ECO:0000313" key="4">
    <source>
        <dbReference type="Proteomes" id="UP001138540"/>
    </source>
</evidence>
<dbReference type="Proteomes" id="UP001138540">
    <property type="component" value="Unassembled WGS sequence"/>
</dbReference>
<proteinExistence type="predicted"/>
<evidence type="ECO:0000313" key="3">
    <source>
        <dbReference type="EMBL" id="MBB5985120.1"/>
    </source>
</evidence>
<dbReference type="RefSeq" id="WP_014075482.1">
    <property type="nucleotide sequence ID" value="NZ_JACHKA010000001.1"/>
</dbReference>
<accession>A0ABR6NCX3</accession>
<reference evidence="3 4" key="1">
    <citation type="submission" date="2020-08" db="EMBL/GenBank/DDBJ databases">
        <title>Exploring microbial biodiversity for novel pathways involved in the catabolism of aromatic compounds derived from lignin.</title>
        <authorList>
            <person name="Elkins J."/>
        </authorList>
    </citation>
    <scope>NUCLEOTIDE SEQUENCE [LARGE SCALE GENOMIC DNA]</scope>
    <source>
        <strain evidence="3 4">B1D3A</strain>
    </source>
</reference>
<protein>
    <submittedName>
        <fullName evidence="3">Uncharacterized protein</fullName>
    </submittedName>
</protein>
<name>A0ABR6NCX3_9SPHN</name>
<organism evidence="3 4">
    <name type="scientific">Sphingobium lignivorans</name>
    <dbReference type="NCBI Taxonomy" id="2735886"/>
    <lineage>
        <taxon>Bacteria</taxon>
        <taxon>Pseudomonadati</taxon>
        <taxon>Pseudomonadota</taxon>
        <taxon>Alphaproteobacteria</taxon>
        <taxon>Sphingomonadales</taxon>
        <taxon>Sphingomonadaceae</taxon>
        <taxon>Sphingobium</taxon>
    </lineage>
</organism>
<feature type="chain" id="PRO_5046307373" evidence="2">
    <location>
        <begin position="22"/>
        <end position="89"/>
    </location>
</feature>
<evidence type="ECO:0000256" key="1">
    <source>
        <dbReference type="SAM" id="MobiDB-lite"/>
    </source>
</evidence>
<evidence type="ECO:0000256" key="2">
    <source>
        <dbReference type="SAM" id="SignalP"/>
    </source>
</evidence>
<feature type="compositionally biased region" description="Basic and acidic residues" evidence="1">
    <location>
        <begin position="42"/>
        <end position="51"/>
    </location>
</feature>
<keyword evidence="2" id="KW-0732">Signal</keyword>